<evidence type="ECO:0000256" key="1">
    <source>
        <dbReference type="SAM" id="SignalP"/>
    </source>
</evidence>
<dbReference type="Gene3D" id="2.120.10.10">
    <property type="match status" value="1"/>
</dbReference>
<organism evidence="2 3">
    <name type="scientific">Auraticoccus cholistanensis</name>
    <dbReference type="NCBI Taxonomy" id="2656650"/>
    <lineage>
        <taxon>Bacteria</taxon>
        <taxon>Bacillati</taxon>
        <taxon>Actinomycetota</taxon>
        <taxon>Actinomycetes</taxon>
        <taxon>Propionibacteriales</taxon>
        <taxon>Propionibacteriaceae</taxon>
        <taxon>Auraticoccus</taxon>
    </lineage>
</organism>
<dbReference type="InterPro" id="IPR036278">
    <property type="entry name" value="Sialidase_sf"/>
</dbReference>
<dbReference type="CDD" id="cd15482">
    <property type="entry name" value="Sialidase_non-viral"/>
    <property type="match status" value="1"/>
</dbReference>
<dbReference type="AlphaFoldDB" id="A0A6A9UUF9"/>
<evidence type="ECO:0000313" key="3">
    <source>
        <dbReference type="Proteomes" id="UP000435304"/>
    </source>
</evidence>
<proteinExistence type="predicted"/>
<comment type="caution">
    <text evidence="2">The sequence shown here is derived from an EMBL/GenBank/DDBJ whole genome shotgun (WGS) entry which is preliminary data.</text>
</comment>
<dbReference type="EMBL" id="WPCU01000007">
    <property type="protein sequence ID" value="MVA76556.1"/>
    <property type="molecule type" value="Genomic_DNA"/>
</dbReference>
<feature type="chain" id="PRO_5025521658" evidence="1">
    <location>
        <begin position="31"/>
        <end position="396"/>
    </location>
</feature>
<gene>
    <name evidence="2" type="ORF">GC722_11040</name>
</gene>
<dbReference type="PANTHER" id="PTHR38792:SF3">
    <property type="entry name" value="BNR_ASP-BOX REPEAT DOMAIN PROTEIN (AFU_ORTHOLOGUE AFUA_7G06430)-RELATED"/>
    <property type="match status" value="1"/>
</dbReference>
<keyword evidence="3" id="KW-1185">Reference proteome</keyword>
<feature type="signal peptide" evidence="1">
    <location>
        <begin position="1"/>
        <end position="30"/>
    </location>
</feature>
<dbReference type="SUPFAM" id="SSF50939">
    <property type="entry name" value="Sialidases"/>
    <property type="match status" value="1"/>
</dbReference>
<keyword evidence="1" id="KW-0732">Signal</keyword>
<accession>A0A6A9UUF9</accession>
<dbReference type="PANTHER" id="PTHR38792">
    <property type="entry name" value="BNR/ASP-BOX REPEAT DOMAIN PROTEIN (AFU_ORTHOLOGUE AFUA_7G06430)-RELATED"/>
    <property type="match status" value="1"/>
</dbReference>
<dbReference type="RefSeq" id="WP_156610121.1">
    <property type="nucleotide sequence ID" value="NZ_WPCU01000007.1"/>
</dbReference>
<dbReference type="Proteomes" id="UP000435304">
    <property type="component" value="Unassembled WGS sequence"/>
</dbReference>
<evidence type="ECO:0000313" key="2">
    <source>
        <dbReference type="EMBL" id="MVA76556.1"/>
    </source>
</evidence>
<protein>
    <submittedName>
        <fullName evidence="2">Exo-alpha-sialidase</fullName>
    </submittedName>
</protein>
<reference evidence="2 3" key="1">
    <citation type="submission" date="2019-12" db="EMBL/GenBank/DDBJ databases">
        <title>Auraticoccus cholistani sp. nov., an actinomycete isolated from soil of Cholistan desert.</title>
        <authorList>
            <person name="Cheema M.T."/>
        </authorList>
    </citation>
    <scope>NUCLEOTIDE SEQUENCE [LARGE SCALE GENOMIC DNA]</scope>
    <source>
        <strain evidence="2 3">F435</strain>
    </source>
</reference>
<name>A0A6A9UUF9_9ACTN</name>
<sequence length="396" mass="42382">MSHPTPRRLVAGVLALATASSLYLATSAAAAPEVPPGRAENGARLTGTVAMYPRAIRLEHDAGRAGTVVASVVTFEAGHGIGAIFESTDAGRSWTRIGSVADPGAREGLCCGSIFELPQQVGELAPGTLLWSASVGQDAGPDRRMTLPLHASEDGGRTWRKLATIATSPNFGGLWEPELSVSRDGRLVMQVSDESQQPRHSQTLVQATSSDGVSWSALENVVAADDPALRPGMPVTRRLPDGQYLMSFEVCGPGQECQHRFRRSRDGVRWGEVSSLGRPLLAEGRHQFRHAPTISLYDDGTEDGRLLAVGQMLYDRDGQVAEGNGSTIMVNEGEPLLPWRLAEAPVRVSEPYNNYCPNYSSSLLPLPERDELLELATAYDDAGVCTTYVAVGPLPD</sequence>